<feature type="non-terminal residue" evidence="2">
    <location>
        <position position="1"/>
    </location>
</feature>
<protein>
    <submittedName>
        <fullName evidence="2">Uncharacterized protein</fullName>
    </submittedName>
</protein>
<keyword evidence="3" id="KW-1185">Reference proteome</keyword>
<comment type="caution">
    <text evidence="2">The sequence shown here is derived from an EMBL/GenBank/DDBJ whole genome shotgun (WGS) entry which is preliminary data.</text>
</comment>
<evidence type="ECO:0000313" key="3">
    <source>
        <dbReference type="Proteomes" id="UP000265520"/>
    </source>
</evidence>
<evidence type="ECO:0000256" key="1">
    <source>
        <dbReference type="SAM" id="MobiDB-lite"/>
    </source>
</evidence>
<name>A0A392VIB4_9FABA</name>
<organism evidence="2 3">
    <name type="scientific">Trifolium medium</name>
    <dbReference type="NCBI Taxonomy" id="97028"/>
    <lineage>
        <taxon>Eukaryota</taxon>
        <taxon>Viridiplantae</taxon>
        <taxon>Streptophyta</taxon>
        <taxon>Embryophyta</taxon>
        <taxon>Tracheophyta</taxon>
        <taxon>Spermatophyta</taxon>
        <taxon>Magnoliopsida</taxon>
        <taxon>eudicotyledons</taxon>
        <taxon>Gunneridae</taxon>
        <taxon>Pentapetalae</taxon>
        <taxon>rosids</taxon>
        <taxon>fabids</taxon>
        <taxon>Fabales</taxon>
        <taxon>Fabaceae</taxon>
        <taxon>Papilionoideae</taxon>
        <taxon>50 kb inversion clade</taxon>
        <taxon>NPAAA clade</taxon>
        <taxon>Hologalegina</taxon>
        <taxon>IRL clade</taxon>
        <taxon>Trifolieae</taxon>
        <taxon>Trifolium</taxon>
    </lineage>
</organism>
<feature type="compositionally biased region" description="Acidic residues" evidence="1">
    <location>
        <begin position="41"/>
        <end position="53"/>
    </location>
</feature>
<dbReference type="AlphaFoldDB" id="A0A392VIB4"/>
<feature type="region of interest" description="Disordered" evidence="1">
    <location>
        <begin position="17"/>
        <end position="53"/>
    </location>
</feature>
<proteinExistence type="predicted"/>
<reference evidence="2 3" key="1">
    <citation type="journal article" date="2018" name="Front. Plant Sci.">
        <title>Red Clover (Trifolium pratense) and Zigzag Clover (T. medium) - A Picture of Genomic Similarities and Differences.</title>
        <authorList>
            <person name="Dluhosova J."/>
            <person name="Istvanek J."/>
            <person name="Nedelnik J."/>
            <person name="Repkova J."/>
        </authorList>
    </citation>
    <scope>NUCLEOTIDE SEQUENCE [LARGE SCALE GENOMIC DNA]</scope>
    <source>
        <strain evidence="3">cv. 10/8</strain>
        <tissue evidence="2">Leaf</tissue>
    </source>
</reference>
<feature type="compositionally biased region" description="Low complexity" evidence="1">
    <location>
        <begin position="30"/>
        <end position="40"/>
    </location>
</feature>
<accession>A0A392VIB4</accession>
<evidence type="ECO:0000313" key="2">
    <source>
        <dbReference type="EMBL" id="MCI87657.1"/>
    </source>
</evidence>
<dbReference type="EMBL" id="LXQA011171862">
    <property type="protein sequence ID" value="MCI87657.1"/>
    <property type="molecule type" value="Genomic_DNA"/>
</dbReference>
<sequence length="53" mass="5332">TQQEVMTPDAYQAFVARPGDRPIWPGGGRASASGPGVIDGAADDGDVGDGDDD</sequence>
<dbReference type="Proteomes" id="UP000265520">
    <property type="component" value="Unassembled WGS sequence"/>
</dbReference>